<dbReference type="GO" id="GO:0005886">
    <property type="term" value="C:plasma membrane"/>
    <property type="evidence" value="ECO:0007669"/>
    <property type="project" value="TreeGrafter"/>
</dbReference>
<feature type="transmembrane region" description="Helical" evidence="1">
    <location>
        <begin position="216"/>
        <end position="242"/>
    </location>
</feature>
<keyword evidence="1" id="KW-0472">Membrane</keyword>
<evidence type="ECO:0000256" key="1">
    <source>
        <dbReference type="SAM" id="Phobius"/>
    </source>
</evidence>
<reference evidence="2 3" key="1">
    <citation type="submission" date="2017-08" db="EMBL/GenBank/DDBJ databases">
        <title>Infants hospitalized years apart are colonized by the same room-sourced microbial strains.</title>
        <authorList>
            <person name="Brooks B."/>
            <person name="Olm M.R."/>
            <person name="Firek B.A."/>
            <person name="Baker R."/>
            <person name="Thomas B.C."/>
            <person name="Morowitz M.J."/>
            <person name="Banfield J.F."/>
        </authorList>
    </citation>
    <scope>NUCLEOTIDE SEQUENCE [LARGE SCALE GENOMIC DNA]</scope>
    <source>
        <strain evidence="2">S2_005_002_R2_34</strain>
    </source>
</reference>
<dbReference type="Proteomes" id="UP000249185">
    <property type="component" value="Unassembled WGS sequence"/>
</dbReference>
<feature type="transmembrane region" description="Helical" evidence="1">
    <location>
        <begin position="76"/>
        <end position="107"/>
    </location>
</feature>
<dbReference type="AlphaFoldDB" id="A0A2W5QD34"/>
<dbReference type="PIRSF" id="PIRSF016660">
    <property type="entry name" value="YedI"/>
    <property type="match status" value="1"/>
</dbReference>
<dbReference type="InterPro" id="IPR008526">
    <property type="entry name" value="YedI"/>
</dbReference>
<dbReference type="EMBL" id="QFPW01000001">
    <property type="protein sequence ID" value="PZQ52643.1"/>
    <property type="molecule type" value="Genomic_DNA"/>
</dbReference>
<protein>
    <submittedName>
        <fullName evidence="2">DUF808 domain-containing protein</fullName>
    </submittedName>
</protein>
<proteinExistence type="predicted"/>
<evidence type="ECO:0000313" key="2">
    <source>
        <dbReference type="EMBL" id="PZQ52643.1"/>
    </source>
</evidence>
<comment type="caution">
    <text evidence="2">The sequence shown here is derived from an EMBL/GenBank/DDBJ whole genome shotgun (WGS) entry which is preliminary data.</text>
</comment>
<dbReference type="PANTHER" id="PTHR30503:SF3">
    <property type="entry name" value="INNER MEMBRANE PROTEIN YEDI"/>
    <property type="match status" value="1"/>
</dbReference>
<accession>A0A2W5QD34</accession>
<evidence type="ECO:0000313" key="3">
    <source>
        <dbReference type="Proteomes" id="UP000249185"/>
    </source>
</evidence>
<gene>
    <name evidence="2" type="ORF">DI556_03085</name>
</gene>
<name>A0A2W5QD34_RHOSU</name>
<feature type="transmembrane region" description="Helical" evidence="1">
    <location>
        <begin position="170"/>
        <end position="196"/>
    </location>
</feature>
<organism evidence="2 3">
    <name type="scientific">Rhodovulum sulfidophilum</name>
    <name type="common">Rhodobacter sulfidophilus</name>
    <dbReference type="NCBI Taxonomy" id="35806"/>
    <lineage>
        <taxon>Bacteria</taxon>
        <taxon>Pseudomonadati</taxon>
        <taxon>Pseudomonadota</taxon>
        <taxon>Alphaproteobacteria</taxon>
        <taxon>Rhodobacterales</taxon>
        <taxon>Paracoccaceae</taxon>
        <taxon>Rhodovulum</taxon>
    </lineage>
</organism>
<keyword evidence="1" id="KW-0812">Transmembrane</keyword>
<sequence>MSVGLIALLDDIAGLAKLAAASVDDVVGHAAKVSVKSAGIVIDDTAVTPRYVVGLDPSRELPIIARIAKGSLINKLVFLLPIALLLSFFAAWAITPLLMLGGCYLAYEGAEKVFEKLFHPEAVHAEAPEAGAATPEALEDAKVASAVRTDFILSAEIMVLALAAIPDGGFWMRAAVLAVVGTLITLGVYGVVALIVKADDIGVAMARGATGLRRRLGLALVRAMPPFLNALALVGTAAMIWVGGGILVHGLESFGVAEPGHTIHALSQAVAGAAPVAGGFVGWAVEAACFGVVGLAVGFALIPLVSRVLAPLAGWLGGLRGRVTG</sequence>
<dbReference type="Pfam" id="PF05661">
    <property type="entry name" value="DUF808"/>
    <property type="match status" value="1"/>
</dbReference>
<keyword evidence="1" id="KW-1133">Transmembrane helix</keyword>
<dbReference type="PANTHER" id="PTHR30503">
    <property type="entry name" value="INNER MEMBRANE PROTEIN YEDI"/>
    <property type="match status" value="1"/>
</dbReference>